<dbReference type="EMBL" id="NBBJ01000003">
    <property type="protein sequence ID" value="OWK29811.1"/>
    <property type="molecule type" value="Genomic_DNA"/>
</dbReference>
<name>A0A245ZJ86_9SPHN</name>
<dbReference type="Pfam" id="PF20229">
    <property type="entry name" value="ChrB_N"/>
    <property type="match status" value="1"/>
</dbReference>
<feature type="domain" description="ChrB N-terminal" evidence="2">
    <location>
        <begin position="23"/>
        <end position="103"/>
    </location>
</feature>
<dbReference type="Pfam" id="PF09828">
    <property type="entry name" value="ChrB_C"/>
    <property type="match status" value="1"/>
</dbReference>
<evidence type="ECO:0000313" key="3">
    <source>
        <dbReference type="EMBL" id="OWK29811.1"/>
    </source>
</evidence>
<gene>
    <name evidence="3" type="ORF">SPMU_22330</name>
</gene>
<dbReference type="RefSeq" id="WP_088333915.1">
    <property type="nucleotide sequence ID" value="NZ_NBBJ01000003.1"/>
</dbReference>
<proteinExistence type="predicted"/>
<reference evidence="3 4" key="1">
    <citation type="submission" date="2017-03" db="EMBL/GenBank/DDBJ databases">
        <title>Genome sequence of Sphingomonas mucosissima DSM 17494.</title>
        <authorList>
            <person name="Poehlein A."/>
            <person name="Wuebbeler J.H."/>
            <person name="Steinbuechel A."/>
            <person name="Daniel R."/>
        </authorList>
    </citation>
    <scope>NUCLEOTIDE SEQUENCE [LARGE SCALE GENOMIC DNA]</scope>
    <source>
        <strain evidence="3 4">DSM 17494</strain>
    </source>
</reference>
<evidence type="ECO:0000259" key="1">
    <source>
        <dbReference type="Pfam" id="PF09828"/>
    </source>
</evidence>
<comment type="caution">
    <text evidence="3">The sequence shown here is derived from an EMBL/GenBank/DDBJ whole genome shotgun (WGS) entry which is preliminary data.</text>
</comment>
<organism evidence="3 4">
    <name type="scientific">Sphingomonas mucosissima</name>
    <dbReference type="NCBI Taxonomy" id="370959"/>
    <lineage>
        <taxon>Bacteria</taxon>
        <taxon>Pseudomonadati</taxon>
        <taxon>Pseudomonadota</taxon>
        <taxon>Alphaproteobacteria</taxon>
        <taxon>Sphingomonadales</taxon>
        <taxon>Sphingomonadaceae</taxon>
        <taxon>Sphingomonas</taxon>
    </lineage>
</organism>
<dbReference type="InterPro" id="IPR018634">
    <property type="entry name" value="ChrB_C"/>
</dbReference>
<feature type="domain" description="ChrB C-terminal" evidence="1">
    <location>
        <begin position="177"/>
        <end position="309"/>
    </location>
</feature>
<evidence type="ECO:0000259" key="2">
    <source>
        <dbReference type="Pfam" id="PF20229"/>
    </source>
</evidence>
<accession>A0A245ZJ86</accession>
<dbReference type="InterPro" id="IPR046858">
    <property type="entry name" value="ChrB_N"/>
</dbReference>
<dbReference type="AlphaFoldDB" id="A0A245ZJ86"/>
<dbReference type="Proteomes" id="UP000197783">
    <property type="component" value="Unassembled WGS sequence"/>
</dbReference>
<keyword evidence="4" id="KW-1185">Reference proteome</keyword>
<dbReference type="OrthoDB" id="9784302at2"/>
<protein>
    <submittedName>
        <fullName evidence="3">Chromate resistance exported protein</fullName>
    </submittedName>
</protein>
<evidence type="ECO:0000313" key="4">
    <source>
        <dbReference type="Proteomes" id="UP000197783"/>
    </source>
</evidence>
<sequence>MPESPFPWLLLIPQLPAKPAYLRVKVWRRLQAIGAAPLKNAVHALPRRAETLALFAALHREITANGGEALILEARIVEGMSDADLRVQFDTARDADYEELTGEAAGLAEADYVASADIARLRRRLVEIAAIDFFGAHGRQGAEAAIAQAEDRARRHPDVSGPGAPALAPDALQARTWVTRRHIHVDRIASAWLIRRFIDPAATFRFVEGQDYQPASGELRFDMAGAEFTHEADRCTFETLLLRCGLGEDAALRALGEIIHDLDIADARFNRPEAAGVEALINGICAASDDDTQRLAQGSAALDGLYAHFTKKRGD</sequence>